<feature type="region of interest" description="Disordered" evidence="1">
    <location>
        <begin position="33"/>
        <end position="53"/>
    </location>
</feature>
<evidence type="ECO:0000313" key="3">
    <source>
        <dbReference type="Proteomes" id="UP000238479"/>
    </source>
</evidence>
<evidence type="ECO:0000313" key="2">
    <source>
        <dbReference type="EMBL" id="PRQ39283.1"/>
    </source>
</evidence>
<dbReference type="Gramene" id="PRQ39283">
    <property type="protein sequence ID" value="PRQ39283"/>
    <property type="gene ID" value="RchiOBHm_Chr4g0423471"/>
</dbReference>
<accession>A0A2P6QYL1</accession>
<reference evidence="2 3" key="1">
    <citation type="journal article" date="2018" name="Nat. Genet.">
        <title>The Rosa genome provides new insights in the design of modern roses.</title>
        <authorList>
            <person name="Bendahmane M."/>
        </authorList>
    </citation>
    <scope>NUCLEOTIDE SEQUENCE [LARGE SCALE GENOMIC DNA]</scope>
    <source>
        <strain evidence="3">cv. Old Blush</strain>
    </source>
</reference>
<sequence length="89" mass="10018">MATQEDLAKLGMEAFAMLDKYYGRPIAGGGIRTPFPYSHEDHHQPRAHPHHILAGRPRPQQAGVINSKDAALAFGGFEIKEYDQKRFRC</sequence>
<comment type="caution">
    <text evidence="2">The sequence shown here is derived from an EMBL/GenBank/DDBJ whole genome shotgun (WGS) entry which is preliminary data.</text>
</comment>
<dbReference type="EMBL" id="PDCK01000042">
    <property type="protein sequence ID" value="PRQ39283.1"/>
    <property type="molecule type" value="Genomic_DNA"/>
</dbReference>
<dbReference type="AlphaFoldDB" id="A0A2P6QYL1"/>
<dbReference type="PANTHER" id="PTHR33484">
    <property type="entry name" value="BNAC07G33360D PROTEIN"/>
    <property type="match status" value="1"/>
</dbReference>
<keyword evidence="3" id="KW-1185">Reference proteome</keyword>
<protein>
    <submittedName>
        <fullName evidence="2">Uncharacterized protein</fullName>
    </submittedName>
</protein>
<proteinExistence type="predicted"/>
<name>A0A2P6QYL1_ROSCH</name>
<organism evidence="2 3">
    <name type="scientific">Rosa chinensis</name>
    <name type="common">China rose</name>
    <dbReference type="NCBI Taxonomy" id="74649"/>
    <lineage>
        <taxon>Eukaryota</taxon>
        <taxon>Viridiplantae</taxon>
        <taxon>Streptophyta</taxon>
        <taxon>Embryophyta</taxon>
        <taxon>Tracheophyta</taxon>
        <taxon>Spermatophyta</taxon>
        <taxon>Magnoliopsida</taxon>
        <taxon>eudicotyledons</taxon>
        <taxon>Gunneridae</taxon>
        <taxon>Pentapetalae</taxon>
        <taxon>rosids</taxon>
        <taxon>fabids</taxon>
        <taxon>Rosales</taxon>
        <taxon>Rosaceae</taxon>
        <taxon>Rosoideae</taxon>
        <taxon>Rosoideae incertae sedis</taxon>
        <taxon>Rosa</taxon>
    </lineage>
</organism>
<gene>
    <name evidence="2" type="ORF">RchiOBHm_Chr4g0423471</name>
</gene>
<dbReference type="Proteomes" id="UP000238479">
    <property type="component" value="Chromosome 4"/>
</dbReference>
<evidence type="ECO:0000256" key="1">
    <source>
        <dbReference type="SAM" id="MobiDB-lite"/>
    </source>
</evidence>